<comment type="caution">
    <text evidence="2">The sequence shown here is derived from an EMBL/GenBank/DDBJ whole genome shotgun (WGS) entry which is preliminary data.</text>
</comment>
<dbReference type="PANTHER" id="PTHR42912:SF93">
    <property type="entry name" value="N6-ADENOSINE-METHYLTRANSFERASE TMT1A"/>
    <property type="match status" value="1"/>
</dbReference>
<reference evidence="2 3" key="1">
    <citation type="journal article" date="2013" name="Genome Announc.">
        <title>Genome Sequence of Lactobacillus saerimneri 30a (Formerly Lactobacillus sp. Strain 30a), a Reference Lactic Acid Bacterium Strain Producing Biogenic Amines.</title>
        <authorList>
            <person name="Romano A."/>
            <person name="Trip H."/>
            <person name="Campbell-Sills H."/>
            <person name="Bouchez O."/>
            <person name="Sherman D."/>
            <person name="Lolkema J.S."/>
            <person name="Lucas P.M."/>
        </authorList>
    </citation>
    <scope>NUCLEOTIDE SEQUENCE [LARGE SCALE GENOMIC DNA]</scope>
    <source>
        <strain evidence="2 3">30a</strain>
    </source>
</reference>
<dbReference type="STRING" id="1227363.D271_03280"/>
<organism evidence="2 3">
    <name type="scientific">Ligilactobacillus saerimneri 30a</name>
    <dbReference type="NCBI Taxonomy" id="1227363"/>
    <lineage>
        <taxon>Bacteria</taxon>
        <taxon>Bacillati</taxon>
        <taxon>Bacillota</taxon>
        <taxon>Bacilli</taxon>
        <taxon>Lactobacillales</taxon>
        <taxon>Lactobacillaceae</taxon>
        <taxon>Ligilactobacillus</taxon>
    </lineage>
</organism>
<dbReference type="PANTHER" id="PTHR42912">
    <property type="entry name" value="METHYLTRANSFERASE"/>
    <property type="match status" value="1"/>
</dbReference>
<dbReference type="Pfam" id="PF08241">
    <property type="entry name" value="Methyltransf_11"/>
    <property type="match status" value="1"/>
</dbReference>
<dbReference type="PATRIC" id="fig|1227363.6.peg.641"/>
<dbReference type="InterPro" id="IPR013216">
    <property type="entry name" value="Methyltransf_11"/>
</dbReference>
<proteinExistence type="predicted"/>
<evidence type="ECO:0000313" key="3">
    <source>
        <dbReference type="Proteomes" id="UP000011912"/>
    </source>
</evidence>
<gene>
    <name evidence="2" type="ORF">D271_03280</name>
</gene>
<dbReference type="SUPFAM" id="SSF53335">
    <property type="entry name" value="S-adenosyl-L-methionine-dependent methyltransferases"/>
    <property type="match status" value="1"/>
</dbReference>
<evidence type="ECO:0000259" key="1">
    <source>
        <dbReference type="Pfam" id="PF08241"/>
    </source>
</evidence>
<dbReference type="EMBL" id="ANAG01000011">
    <property type="protein sequence ID" value="EKW99147.1"/>
    <property type="molecule type" value="Genomic_DNA"/>
</dbReference>
<dbReference type="GO" id="GO:0008757">
    <property type="term" value="F:S-adenosylmethionine-dependent methyltransferase activity"/>
    <property type="evidence" value="ECO:0007669"/>
    <property type="project" value="InterPro"/>
</dbReference>
<accession>M5J6Y4</accession>
<feature type="domain" description="Methyltransferase type 11" evidence="1">
    <location>
        <begin position="36"/>
        <end position="131"/>
    </location>
</feature>
<evidence type="ECO:0000313" key="2">
    <source>
        <dbReference type="EMBL" id="EKW99147.1"/>
    </source>
</evidence>
<dbReference type="Gene3D" id="3.40.50.150">
    <property type="entry name" value="Vaccinia Virus protein VP39"/>
    <property type="match status" value="1"/>
</dbReference>
<sequence>MKQHDYWNQVAATKQFTTPFQADVFAQYVEPSAQILDVGCGYGRTLHQLATAGFTNLLGVDFAEEMIQRGQNQYPDLDLRVMAPGVLPLATASCDAVILFAVLTCIANDQEQEQLIAEIQRVLKPGGILYVNDFLLNSDARNQQRYQQYKSQHGGPYGVFELPEGAVCRHHDPQWIKHLLHSFTQLEYHPLTFTTMNGHQSNGFYYLGRNK</sequence>
<keyword evidence="3" id="KW-1185">Reference proteome</keyword>
<protein>
    <recommendedName>
        <fullName evidence="1">Methyltransferase type 11 domain-containing protein</fullName>
    </recommendedName>
</protein>
<dbReference type="InterPro" id="IPR029063">
    <property type="entry name" value="SAM-dependent_MTases_sf"/>
</dbReference>
<name>M5J6Y4_9LACO</name>
<dbReference type="Proteomes" id="UP000011912">
    <property type="component" value="Unassembled WGS sequence"/>
</dbReference>
<dbReference type="CDD" id="cd02440">
    <property type="entry name" value="AdoMet_MTases"/>
    <property type="match status" value="1"/>
</dbReference>
<dbReference type="AlphaFoldDB" id="M5J6Y4"/>
<dbReference type="InterPro" id="IPR050508">
    <property type="entry name" value="Methyltransf_Superfamily"/>
</dbReference>